<dbReference type="AlphaFoldDB" id="A0A7X3S9B4"/>
<evidence type="ECO:0000256" key="4">
    <source>
        <dbReference type="ARBA" id="ARBA00038303"/>
    </source>
</evidence>
<organism evidence="6 7">
    <name type="scientific">Stappia sediminis</name>
    <dbReference type="NCBI Taxonomy" id="2692190"/>
    <lineage>
        <taxon>Bacteria</taxon>
        <taxon>Pseudomonadati</taxon>
        <taxon>Pseudomonadota</taxon>
        <taxon>Alphaproteobacteria</taxon>
        <taxon>Hyphomicrobiales</taxon>
        <taxon>Stappiaceae</taxon>
        <taxon>Stappia</taxon>
    </lineage>
</organism>
<dbReference type="CDD" id="cd18081">
    <property type="entry name" value="RlmH-like"/>
    <property type="match status" value="1"/>
</dbReference>
<keyword evidence="3 5" id="KW-0949">S-adenosyl-L-methionine</keyword>
<feature type="binding site" evidence="5">
    <location>
        <begin position="127"/>
        <end position="132"/>
    </location>
    <ligand>
        <name>S-adenosyl-L-methionine</name>
        <dbReference type="ChEBI" id="CHEBI:59789"/>
    </ligand>
</feature>
<comment type="catalytic activity">
    <reaction evidence="5">
        <text>pseudouridine(1915) in 23S rRNA + S-adenosyl-L-methionine = N(3)-methylpseudouridine(1915) in 23S rRNA + S-adenosyl-L-homocysteine + H(+)</text>
        <dbReference type="Rhea" id="RHEA:42752"/>
        <dbReference type="Rhea" id="RHEA-COMP:10221"/>
        <dbReference type="Rhea" id="RHEA-COMP:10222"/>
        <dbReference type="ChEBI" id="CHEBI:15378"/>
        <dbReference type="ChEBI" id="CHEBI:57856"/>
        <dbReference type="ChEBI" id="CHEBI:59789"/>
        <dbReference type="ChEBI" id="CHEBI:65314"/>
        <dbReference type="ChEBI" id="CHEBI:74486"/>
        <dbReference type="EC" id="2.1.1.177"/>
    </reaction>
</comment>
<evidence type="ECO:0000256" key="5">
    <source>
        <dbReference type="HAMAP-Rule" id="MF_00658"/>
    </source>
</evidence>
<comment type="caution">
    <text evidence="6">The sequence shown here is derived from an EMBL/GenBank/DDBJ whole genome shotgun (WGS) entry which is preliminary data.</text>
</comment>
<evidence type="ECO:0000313" key="6">
    <source>
        <dbReference type="EMBL" id="MXN66692.1"/>
    </source>
</evidence>
<accession>A0A7X3S9B4</accession>
<keyword evidence="2 5" id="KW-0808">Transferase</keyword>
<comment type="subunit">
    <text evidence="5">Homodimer.</text>
</comment>
<reference evidence="6 7" key="1">
    <citation type="submission" date="2019-12" db="EMBL/GenBank/DDBJ databases">
        <authorList>
            <person name="Li M."/>
        </authorList>
    </citation>
    <scope>NUCLEOTIDE SEQUENCE [LARGE SCALE GENOMIC DNA]</scope>
    <source>
        <strain evidence="6 7">GBMRC 2046</strain>
    </source>
</reference>
<proteinExistence type="inferred from homology"/>
<feature type="binding site" evidence="5">
    <location>
        <position position="76"/>
    </location>
    <ligand>
        <name>S-adenosyl-L-methionine</name>
        <dbReference type="ChEBI" id="CHEBI:59789"/>
    </ligand>
</feature>
<dbReference type="PANTHER" id="PTHR33603:SF1">
    <property type="entry name" value="RIBOSOMAL RNA LARGE SUBUNIT METHYLTRANSFERASE H"/>
    <property type="match status" value="1"/>
</dbReference>
<protein>
    <recommendedName>
        <fullName evidence="5">Ribosomal RNA large subunit methyltransferase H</fullName>
        <ecNumber evidence="5">2.1.1.177</ecNumber>
    </recommendedName>
    <alternativeName>
        <fullName evidence="5">23S rRNA (pseudouridine1915-N3)-methyltransferase</fullName>
    </alternativeName>
    <alternativeName>
        <fullName evidence="5">23S rRNA m3Psi1915 methyltransferase</fullName>
    </alternativeName>
    <alternativeName>
        <fullName evidence="5">rRNA (pseudouridine-N3-)-methyltransferase RlmH</fullName>
    </alternativeName>
</protein>
<keyword evidence="5" id="KW-0698">rRNA processing</keyword>
<keyword evidence="1 5" id="KW-0489">Methyltransferase</keyword>
<sequence>MRVLFASIGRLKAGAERQLFDRYQERIAKAGRALGITSADEIEIAEDRSPRAQERKANEARALMKALPAGSIVIALDENGRTFTSEDFAARFESWKDSGAPAIAFLTGGPDGHGDEVLNAADLKLAFGPMTWPHQIVRSLAAEQVYRAITILSGHPYHRP</sequence>
<dbReference type="InterPro" id="IPR029028">
    <property type="entry name" value="Alpha/beta_knot_MTases"/>
</dbReference>
<dbReference type="InterPro" id="IPR029026">
    <property type="entry name" value="tRNA_m1G_MTases_N"/>
</dbReference>
<dbReference type="InterPro" id="IPR003742">
    <property type="entry name" value="RlmH-like"/>
</dbReference>
<dbReference type="EC" id="2.1.1.177" evidence="5"/>
<dbReference type="PIRSF" id="PIRSF004505">
    <property type="entry name" value="MT_bac"/>
    <property type="match status" value="1"/>
</dbReference>
<comment type="similarity">
    <text evidence="4 5">Belongs to the RNA methyltransferase RlmH family.</text>
</comment>
<dbReference type="PANTHER" id="PTHR33603">
    <property type="entry name" value="METHYLTRANSFERASE"/>
    <property type="match status" value="1"/>
</dbReference>
<dbReference type="Gene3D" id="3.40.1280.10">
    <property type="match status" value="1"/>
</dbReference>
<dbReference type="EMBL" id="WUMV01000008">
    <property type="protein sequence ID" value="MXN66692.1"/>
    <property type="molecule type" value="Genomic_DNA"/>
</dbReference>
<dbReference type="SUPFAM" id="SSF75217">
    <property type="entry name" value="alpha/beta knot"/>
    <property type="match status" value="1"/>
</dbReference>
<comment type="function">
    <text evidence="5">Specifically methylates the pseudouridine at position 1915 (m3Psi1915) in 23S rRNA.</text>
</comment>
<gene>
    <name evidence="5 6" type="primary">rlmH</name>
    <name evidence="6" type="ORF">GR183_17390</name>
</gene>
<evidence type="ECO:0000256" key="3">
    <source>
        <dbReference type="ARBA" id="ARBA00022691"/>
    </source>
</evidence>
<dbReference type="HAMAP" id="MF_00658">
    <property type="entry name" value="23SrRNA_methyltr_H"/>
    <property type="match status" value="1"/>
</dbReference>
<evidence type="ECO:0000256" key="2">
    <source>
        <dbReference type="ARBA" id="ARBA00022679"/>
    </source>
</evidence>
<comment type="subcellular location">
    <subcellularLocation>
        <location evidence="5">Cytoplasm</location>
    </subcellularLocation>
</comment>
<dbReference type="RefSeq" id="WP_160776938.1">
    <property type="nucleotide sequence ID" value="NZ_WUMV01000008.1"/>
</dbReference>
<keyword evidence="5" id="KW-0963">Cytoplasm</keyword>
<dbReference type="Pfam" id="PF02590">
    <property type="entry name" value="SPOUT_MTase"/>
    <property type="match status" value="1"/>
</dbReference>
<dbReference type="NCBIfam" id="NF000989">
    <property type="entry name" value="PRK00103.2-3"/>
    <property type="match status" value="1"/>
</dbReference>
<dbReference type="GO" id="GO:0070038">
    <property type="term" value="F:rRNA (pseudouridine-N3-)-methyltransferase activity"/>
    <property type="evidence" value="ECO:0007669"/>
    <property type="project" value="UniProtKB-UniRule"/>
</dbReference>
<evidence type="ECO:0000256" key="1">
    <source>
        <dbReference type="ARBA" id="ARBA00022603"/>
    </source>
</evidence>
<evidence type="ECO:0000313" key="7">
    <source>
        <dbReference type="Proteomes" id="UP000433101"/>
    </source>
</evidence>
<feature type="binding site" evidence="5">
    <location>
        <position position="108"/>
    </location>
    <ligand>
        <name>S-adenosyl-L-methionine</name>
        <dbReference type="ChEBI" id="CHEBI:59789"/>
    </ligand>
</feature>
<name>A0A7X3S9B4_9HYPH</name>
<dbReference type="GO" id="GO:0005737">
    <property type="term" value="C:cytoplasm"/>
    <property type="evidence" value="ECO:0007669"/>
    <property type="project" value="UniProtKB-SubCell"/>
</dbReference>
<dbReference type="Proteomes" id="UP000433101">
    <property type="component" value="Unassembled WGS sequence"/>
</dbReference>
<keyword evidence="7" id="KW-1185">Reference proteome</keyword>